<keyword evidence="2" id="KW-1185">Reference proteome</keyword>
<evidence type="ECO:0000313" key="2">
    <source>
        <dbReference type="Proteomes" id="UP000606974"/>
    </source>
</evidence>
<dbReference type="AlphaFoldDB" id="A0A8H7E2X6"/>
<comment type="caution">
    <text evidence="1">The sequence shown here is derived from an EMBL/GenBank/DDBJ whole genome shotgun (WGS) entry which is preliminary data.</text>
</comment>
<dbReference type="EMBL" id="JAACFV010000069">
    <property type="protein sequence ID" value="KAF7507432.1"/>
    <property type="molecule type" value="Genomic_DNA"/>
</dbReference>
<protein>
    <submittedName>
        <fullName evidence="1">Uncharacterized protein</fullName>
    </submittedName>
</protein>
<organism evidence="1 2">
    <name type="scientific">Endocarpon pusillum</name>
    <dbReference type="NCBI Taxonomy" id="364733"/>
    <lineage>
        <taxon>Eukaryota</taxon>
        <taxon>Fungi</taxon>
        <taxon>Dikarya</taxon>
        <taxon>Ascomycota</taxon>
        <taxon>Pezizomycotina</taxon>
        <taxon>Eurotiomycetes</taxon>
        <taxon>Chaetothyriomycetidae</taxon>
        <taxon>Verrucariales</taxon>
        <taxon>Verrucariaceae</taxon>
        <taxon>Endocarpon</taxon>
    </lineage>
</organism>
<gene>
    <name evidence="1" type="ORF">GJ744_010491</name>
</gene>
<sequence>MYSNFLVRDVEGWFRTPEHSLRFTHASAREFVVREIFGMPSVGSQETPASSVMRANHRRIAKLYVEVMQRYDHPFWDELPDPEKRWTYFELYELLHCKRAAETPSIFDEVWSDVIQRVLLPPQSAIARDAPPSVLFHDHNISHTCTFRRRKGKPTHQLLFSHALVGLNMIHIDDFSDLQLRNLKTAPLDISSPQGILRRFAEHAVMKNIEKKKTHCILRAQYKMQLSRK</sequence>
<reference evidence="1" key="1">
    <citation type="submission" date="2020-02" db="EMBL/GenBank/DDBJ databases">
        <authorList>
            <person name="Palmer J.M."/>
        </authorList>
    </citation>
    <scope>NUCLEOTIDE SEQUENCE</scope>
    <source>
        <strain evidence="1">EPUS1.4</strain>
        <tissue evidence="1">Thallus</tissue>
    </source>
</reference>
<dbReference type="Proteomes" id="UP000606974">
    <property type="component" value="Unassembled WGS sequence"/>
</dbReference>
<accession>A0A8H7E2X6</accession>
<evidence type="ECO:0000313" key="1">
    <source>
        <dbReference type="EMBL" id="KAF7507432.1"/>
    </source>
</evidence>
<name>A0A8H7E2X6_9EURO</name>
<proteinExistence type="predicted"/>
<dbReference type="OrthoDB" id="7464126at2759"/>